<evidence type="ECO:0000313" key="2">
    <source>
        <dbReference type="EMBL" id="CAI6227484.1"/>
    </source>
</evidence>
<gene>
    <name evidence="2" type="ORF">PDIGIT_LOCUS84</name>
</gene>
<dbReference type="EMBL" id="CAOQHR010000001">
    <property type="protein sequence ID" value="CAI6227484.1"/>
    <property type="molecule type" value="Genomic_DNA"/>
</dbReference>
<evidence type="ECO:0000313" key="3">
    <source>
        <dbReference type="Proteomes" id="UP001152607"/>
    </source>
</evidence>
<evidence type="ECO:0000256" key="1">
    <source>
        <dbReference type="SAM" id="MobiDB-lite"/>
    </source>
</evidence>
<keyword evidence="3" id="KW-1185">Reference proteome</keyword>
<feature type="region of interest" description="Disordered" evidence="1">
    <location>
        <begin position="86"/>
        <end position="113"/>
    </location>
</feature>
<dbReference type="Proteomes" id="UP001152607">
    <property type="component" value="Unassembled WGS sequence"/>
</dbReference>
<reference evidence="2" key="1">
    <citation type="submission" date="2023-01" db="EMBL/GenBank/DDBJ databases">
        <authorList>
            <person name="Van Ghelder C."/>
            <person name="Rancurel C."/>
        </authorList>
    </citation>
    <scope>NUCLEOTIDE SEQUENCE</scope>
    <source>
        <strain evidence="2">CNCM I-4278</strain>
    </source>
</reference>
<dbReference type="OrthoDB" id="3912456at2759"/>
<dbReference type="AlphaFoldDB" id="A0A9W4U096"/>
<name>A0A9W4U096_9PLEO</name>
<feature type="compositionally biased region" description="Polar residues" evidence="1">
    <location>
        <begin position="86"/>
        <end position="111"/>
    </location>
</feature>
<protein>
    <submittedName>
        <fullName evidence="2">Uncharacterized protein</fullName>
    </submittedName>
</protein>
<proteinExistence type="predicted"/>
<comment type="caution">
    <text evidence="2">The sequence shown here is derived from an EMBL/GenBank/DDBJ whole genome shotgun (WGS) entry which is preliminary data.</text>
</comment>
<organism evidence="2 3">
    <name type="scientific">Periconia digitata</name>
    <dbReference type="NCBI Taxonomy" id="1303443"/>
    <lineage>
        <taxon>Eukaryota</taxon>
        <taxon>Fungi</taxon>
        <taxon>Dikarya</taxon>
        <taxon>Ascomycota</taxon>
        <taxon>Pezizomycotina</taxon>
        <taxon>Dothideomycetes</taxon>
        <taxon>Pleosporomycetidae</taxon>
        <taxon>Pleosporales</taxon>
        <taxon>Massarineae</taxon>
        <taxon>Periconiaceae</taxon>
        <taxon>Periconia</taxon>
    </lineage>
</organism>
<feature type="compositionally biased region" description="Polar residues" evidence="1">
    <location>
        <begin position="55"/>
        <end position="74"/>
    </location>
</feature>
<feature type="region of interest" description="Disordered" evidence="1">
    <location>
        <begin position="37"/>
        <end position="74"/>
    </location>
</feature>
<sequence length="205" mass="22285">MCFRNYTQHSGCGHYGETYQNSYTPCETAFQTILATRGPSSPPLSPPAEFFNPSRPASYSGSGPPQVKRSGTATAKSKRFFSMSNMLQRSNTATSTSRRAVSDSTSSYPALSSSNGNGNGWLNDFGIPDHELNHVASTCPGLTSRTIVSSSGGQVCKECKAWIELMRSMIEGYDKGRGVRGTPAFKEFLKEREEAKEVQMELGLP</sequence>
<accession>A0A9W4U096</accession>